<accession>A0A5N5NMM5</accession>
<reference evidence="2" key="1">
    <citation type="journal article" date="2019" name="Gigascience">
        <title>De novo genome assembly of the endangered Acer yangbiense, a plant species with extremely small populations endemic to Yunnan Province, China.</title>
        <authorList>
            <person name="Yang J."/>
            <person name="Wariss H.M."/>
            <person name="Tao L."/>
            <person name="Zhang R."/>
            <person name="Yun Q."/>
            <person name="Hollingsworth P."/>
            <person name="Dao Z."/>
            <person name="Luo G."/>
            <person name="Guo H."/>
            <person name="Ma Y."/>
            <person name="Sun W."/>
        </authorList>
    </citation>
    <scope>NUCLEOTIDE SEQUENCE [LARGE SCALE GENOMIC DNA]</scope>
    <source>
        <strain evidence="2">cv. br00</strain>
    </source>
</reference>
<protein>
    <submittedName>
        <fullName evidence="1">Uncharacterized protein</fullName>
    </submittedName>
</protein>
<dbReference type="PANTHER" id="PTHR34061">
    <property type="entry name" value="PROTEIN, PUTATIVE-RELATED"/>
    <property type="match status" value="1"/>
</dbReference>
<gene>
    <name evidence="1" type="ORF">DKX38_002643</name>
</gene>
<dbReference type="PANTHER" id="PTHR34061:SF2">
    <property type="entry name" value="PROTEIN, PUTATIVE-RELATED"/>
    <property type="match status" value="1"/>
</dbReference>
<sequence length="139" mass="14177">MAATTSTNCSSFFNLRSNSVETRVRISTSHGSSPGCGKPDGVAMWFINGVASAFFASLERCSCIRIATEDDGDGANDAPLILNDGNTRYHGDLLGPGLDEEAASAVKIAPGLDEEAVASAVKVASDVKVAAAASALSLP</sequence>
<name>A0A5N5NMM5_9ROSI</name>
<dbReference type="AlphaFoldDB" id="A0A5N5NMM5"/>
<dbReference type="EMBL" id="VDCV01000002">
    <property type="protein sequence ID" value="KAB5568850.1"/>
    <property type="molecule type" value="Genomic_DNA"/>
</dbReference>
<proteinExistence type="predicted"/>
<organism evidence="1 2">
    <name type="scientific">Salix brachista</name>
    <dbReference type="NCBI Taxonomy" id="2182728"/>
    <lineage>
        <taxon>Eukaryota</taxon>
        <taxon>Viridiplantae</taxon>
        <taxon>Streptophyta</taxon>
        <taxon>Embryophyta</taxon>
        <taxon>Tracheophyta</taxon>
        <taxon>Spermatophyta</taxon>
        <taxon>Magnoliopsida</taxon>
        <taxon>eudicotyledons</taxon>
        <taxon>Gunneridae</taxon>
        <taxon>Pentapetalae</taxon>
        <taxon>rosids</taxon>
        <taxon>fabids</taxon>
        <taxon>Malpighiales</taxon>
        <taxon>Salicaceae</taxon>
        <taxon>Saliceae</taxon>
        <taxon>Salix</taxon>
    </lineage>
</organism>
<comment type="caution">
    <text evidence="1">The sequence shown here is derived from an EMBL/GenBank/DDBJ whole genome shotgun (WGS) entry which is preliminary data.</text>
</comment>
<keyword evidence="2" id="KW-1185">Reference proteome</keyword>
<evidence type="ECO:0000313" key="2">
    <source>
        <dbReference type="Proteomes" id="UP000326939"/>
    </source>
</evidence>
<evidence type="ECO:0000313" key="1">
    <source>
        <dbReference type="EMBL" id="KAB5568850.1"/>
    </source>
</evidence>
<dbReference type="Proteomes" id="UP000326939">
    <property type="component" value="Chromosome 2"/>
</dbReference>